<comment type="caution">
    <text evidence="9">The sequence shown here is derived from an EMBL/GenBank/DDBJ whole genome shotgun (WGS) entry which is preliminary data.</text>
</comment>
<evidence type="ECO:0000256" key="2">
    <source>
        <dbReference type="ARBA" id="ARBA00007422"/>
    </source>
</evidence>
<evidence type="ECO:0000256" key="6">
    <source>
        <dbReference type="ARBA" id="ARBA00023152"/>
    </source>
</evidence>
<evidence type="ECO:0000256" key="4">
    <source>
        <dbReference type="ARBA" id="ARBA00019397"/>
    </source>
</evidence>
<dbReference type="AlphaFoldDB" id="A0A2G8L4C6"/>
<dbReference type="EC" id="5.3.1.1" evidence="8"/>
<keyword evidence="5 8" id="KW-0312">Gluconeogenesis</keyword>
<evidence type="ECO:0000313" key="9">
    <source>
        <dbReference type="EMBL" id="PIK55088.1"/>
    </source>
</evidence>
<dbReference type="GO" id="GO:0005829">
    <property type="term" value="C:cytosol"/>
    <property type="evidence" value="ECO:0007669"/>
    <property type="project" value="TreeGrafter"/>
</dbReference>
<dbReference type="HAMAP" id="MF_00147_B">
    <property type="entry name" value="TIM_B"/>
    <property type="match status" value="1"/>
</dbReference>
<keyword evidence="6 8" id="KW-0324">Glycolysis</keyword>
<comment type="subunit">
    <text evidence="3">Homodimer.</text>
</comment>
<evidence type="ECO:0000256" key="7">
    <source>
        <dbReference type="ARBA" id="ARBA00023235"/>
    </source>
</evidence>
<dbReference type="GO" id="GO:0006094">
    <property type="term" value="P:gluconeogenesis"/>
    <property type="evidence" value="ECO:0007669"/>
    <property type="project" value="UniProtKB-UniPathway"/>
</dbReference>
<evidence type="ECO:0000256" key="3">
    <source>
        <dbReference type="ARBA" id="ARBA00011738"/>
    </source>
</evidence>
<dbReference type="SUPFAM" id="SSF51351">
    <property type="entry name" value="Triosephosphate isomerase (TIM)"/>
    <property type="match status" value="1"/>
</dbReference>
<dbReference type="PANTHER" id="PTHR21139:SF2">
    <property type="entry name" value="TRIOSEPHOSPHATE ISOMERASE"/>
    <property type="match status" value="1"/>
</dbReference>
<dbReference type="PROSITE" id="PS00171">
    <property type="entry name" value="TIM_1"/>
    <property type="match status" value="1"/>
</dbReference>
<dbReference type="InterPro" id="IPR022896">
    <property type="entry name" value="TrioseP_Isoase_bac/euk"/>
</dbReference>
<dbReference type="GO" id="GO:0006096">
    <property type="term" value="P:glycolytic process"/>
    <property type="evidence" value="ECO:0007669"/>
    <property type="project" value="UniProtKB-UniPathway"/>
</dbReference>
<comment type="pathway">
    <text evidence="8">Carbohydrate biosynthesis; gluconeogenesis.</text>
</comment>
<evidence type="ECO:0000256" key="5">
    <source>
        <dbReference type="ARBA" id="ARBA00022432"/>
    </source>
</evidence>
<evidence type="ECO:0000313" key="10">
    <source>
        <dbReference type="Proteomes" id="UP000230750"/>
    </source>
</evidence>
<dbReference type="UniPathway" id="UPA00109">
    <property type="reaction ID" value="UER00189"/>
</dbReference>
<dbReference type="InterPro" id="IPR000652">
    <property type="entry name" value="Triosephosphate_isomerase"/>
</dbReference>
<evidence type="ECO:0000256" key="8">
    <source>
        <dbReference type="RuleBase" id="RU363013"/>
    </source>
</evidence>
<dbReference type="OrthoDB" id="6715177at2759"/>
<dbReference type="UniPathway" id="UPA00138"/>
<dbReference type="CDD" id="cd00311">
    <property type="entry name" value="TIM"/>
    <property type="match status" value="1"/>
</dbReference>
<dbReference type="FunFam" id="3.20.20.70:FF:000025">
    <property type="entry name" value="Triosephosphate isomerase"/>
    <property type="match status" value="1"/>
</dbReference>
<keyword evidence="10" id="KW-1185">Reference proteome</keyword>
<proteinExistence type="inferred from homology"/>
<dbReference type="InterPro" id="IPR035990">
    <property type="entry name" value="TIM_sf"/>
</dbReference>
<dbReference type="EMBL" id="MRZV01000226">
    <property type="protein sequence ID" value="PIK55088.1"/>
    <property type="molecule type" value="Genomic_DNA"/>
</dbReference>
<dbReference type="NCBIfam" id="TIGR00419">
    <property type="entry name" value="tim"/>
    <property type="match status" value="1"/>
</dbReference>
<dbReference type="STRING" id="307972.A0A2G8L4C6"/>
<dbReference type="PROSITE" id="PS51440">
    <property type="entry name" value="TIM_2"/>
    <property type="match status" value="1"/>
</dbReference>
<dbReference type="PANTHER" id="PTHR21139">
    <property type="entry name" value="TRIOSEPHOSPHATE ISOMERASE"/>
    <property type="match status" value="1"/>
</dbReference>
<comment type="pathway">
    <text evidence="1 8">Carbohydrate degradation; glycolysis; D-glyceraldehyde 3-phosphate from glycerone phosphate: step 1/1.</text>
</comment>
<dbReference type="Pfam" id="PF00121">
    <property type="entry name" value="TIM"/>
    <property type="match status" value="1"/>
</dbReference>
<dbReference type="GO" id="GO:0019563">
    <property type="term" value="P:glycerol catabolic process"/>
    <property type="evidence" value="ECO:0007669"/>
    <property type="project" value="TreeGrafter"/>
</dbReference>
<evidence type="ECO:0000256" key="1">
    <source>
        <dbReference type="ARBA" id="ARBA00004680"/>
    </source>
</evidence>
<dbReference type="Gene3D" id="3.20.20.70">
    <property type="entry name" value="Aldolase class I"/>
    <property type="match status" value="1"/>
</dbReference>
<reference evidence="9 10" key="1">
    <citation type="journal article" date="2017" name="PLoS Biol.">
        <title>The sea cucumber genome provides insights into morphological evolution and visceral regeneration.</title>
        <authorList>
            <person name="Zhang X."/>
            <person name="Sun L."/>
            <person name="Yuan J."/>
            <person name="Sun Y."/>
            <person name="Gao Y."/>
            <person name="Zhang L."/>
            <person name="Li S."/>
            <person name="Dai H."/>
            <person name="Hamel J.F."/>
            <person name="Liu C."/>
            <person name="Yu Y."/>
            <person name="Liu S."/>
            <person name="Lin W."/>
            <person name="Guo K."/>
            <person name="Jin S."/>
            <person name="Xu P."/>
            <person name="Storey K.B."/>
            <person name="Huan P."/>
            <person name="Zhang T."/>
            <person name="Zhou Y."/>
            <person name="Zhang J."/>
            <person name="Lin C."/>
            <person name="Li X."/>
            <person name="Xing L."/>
            <person name="Huo D."/>
            <person name="Sun M."/>
            <person name="Wang L."/>
            <person name="Mercier A."/>
            <person name="Li F."/>
            <person name="Yang H."/>
            <person name="Xiang J."/>
        </authorList>
    </citation>
    <scope>NUCLEOTIDE SEQUENCE [LARGE SCALE GENOMIC DNA]</scope>
    <source>
        <strain evidence="9">Shaxun</strain>
        <tissue evidence="9">Muscle</tissue>
    </source>
</reference>
<sequence>MSTQRRFFVGGNWKMNGNKASIDEIVKNLADTNIPEDTDVVIAPTAAHLVYVKERINSKIQVSAQNSYKVAKGAFTGEISPAIIKDLGLNWVILGHSERRHVFGEGDELIAEKVQHALSEGLSVIACIGEKLSERESGLTEEVVFKQTKAIADVVSDWSKVVIAYEPVWAIGTGKTASPEQAQQVHTSLRTWLSENVSSAVAQSTRIIYGGSVNAKNCQNLAAQGDIDGFLVGGASLKPEFADIINARQ</sequence>
<comment type="similarity">
    <text evidence="2 8">Belongs to the triosephosphate isomerase family.</text>
</comment>
<dbReference type="GO" id="GO:0004807">
    <property type="term" value="F:triose-phosphate isomerase activity"/>
    <property type="evidence" value="ECO:0007669"/>
    <property type="project" value="UniProtKB-EC"/>
</dbReference>
<dbReference type="InterPro" id="IPR013785">
    <property type="entry name" value="Aldolase_TIM"/>
</dbReference>
<name>A0A2G8L4C6_STIJA</name>
<accession>A0A2G8L4C6</accession>
<dbReference type="Proteomes" id="UP000230750">
    <property type="component" value="Unassembled WGS sequence"/>
</dbReference>
<comment type="catalytic activity">
    <reaction evidence="8">
        <text>D-glyceraldehyde 3-phosphate = dihydroxyacetone phosphate</text>
        <dbReference type="Rhea" id="RHEA:18585"/>
        <dbReference type="ChEBI" id="CHEBI:57642"/>
        <dbReference type="ChEBI" id="CHEBI:59776"/>
        <dbReference type="EC" id="5.3.1.1"/>
    </reaction>
</comment>
<dbReference type="GO" id="GO:0046166">
    <property type="term" value="P:glyceraldehyde-3-phosphate biosynthetic process"/>
    <property type="evidence" value="ECO:0007669"/>
    <property type="project" value="TreeGrafter"/>
</dbReference>
<organism evidence="9 10">
    <name type="scientific">Stichopus japonicus</name>
    <name type="common">Sea cucumber</name>
    <dbReference type="NCBI Taxonomy" id="307972"/>
    <lineage>
        <taxon>Eukaryota</taxon>
        <taxon>Metazoa</taxon>
        <taxon>Echinodermata</taxon>
        <taxon>Eleutherozoa</taxon>
        <taxon>Echinozoa</taxon>
        <taxon>Holothuroidea</taxon>
        <taxon>Aspidochirotacea</taxon>
        <taxon>Aspidochirotida</taxon>
        <taxon>Stichopodidae</taxon>
        <taxon>Apostichopus</taxon>
    </lineage>
</organism>
<protein>
    <recommendedName>
        <fullName evidence="4 8">Triosephosphate isomerase</fullName>
        <ecNumber evidence="8">5.3.1.1</ecNumber>
    </recommendedName>
</protein>
<keyword evidence="7 8" id="KW-0413">Isomerase</keyword>
<gene>
    <name evidence="9" type="ORF">BSL78_08038</name>
</gene>
<dbReference type="InterPro" id="IPR020861">
    <property type="entry name" value="Triosephosphate_isomerase_AS"/>
</dbReference>